<feature type="region of interest" description="Disordered" evidence="1">
    <location>
        <begin position="243"/>
        <end position="270"/>
    </location>
</feature>
<sequence length="306" mass="34220">MDNFAAQHAGTTVATIPADSWNAPRPLNVDDNDIWPGMTEPPKAKQAATDMIAPLARLELTVYKAKMSRTSGQSPGALEAAVAELEDLIQGKYLRYCDPTEPMHYTVMVGARAAILNARLRTRLIRVKRGIASVSEKNEVFTMALKLLDYDAAVMSGPLASRYAWQFRLCQEQDCSHVRDAWEKIERVFTSHPNLVTPTRPIELAIVRLALRAWDLTQHRSAVPKPEPTFLVSLRQYLQRRVEARTPKDDRSTAATSTAEQSATTLAGAQNTFVDESGMWDDFGTDIDWNFWDDLVRNTDTESAIP</sequence>
<gene>
    <name evidence="2" type="ORF">LTR09_006642</name>
</gene>
<reference evidence="2" key="1">
    <citation type="submission" date="2023-04" db="EMBL/GenBank/DDBJ databases">
        <title>Black Yeasts Isolated from many extreme environments.</title>
        <authorList>
            <person name="Coleine C."/>
            <person name="Stajich J.E."/>
            <person name="Selbmann L."/>
        </authorList>
    </citation>
    <scope>NUCLEOTIDE SEQUENCE</scope>
    <source>
        <strain evidence="2">CCFEE 5312</strain>
    </source>
</reference>
<dbReference type="EMBL" id="JAWDJX010000021">
    <property type="protein sequence ID" value="KAK3052432.1"/>
    <property type="molecule type" value="Genomic_DNA"/>
</dbReference>
<feature type="compositionally biased region" description="Low complexity" evidence="1">
    <location>
        <begin position="253"/>
        <end position="267"/>
    </location>
</feature>
<comment type="caution">
    <text evidence="2">The sequence shown here is derived from an EMBL/GenBank/DDBJ whole genome shotgun (WGS) entry which is preliminary data.</text>
</comment>
<organism evidence="2 3">
    <name type="scientific">Extremus antarcticus</name>
    <dbReference type="NCBI Taxonomy" id="702011"/>
    <lineage>
        <taxon>Eukaryota</taxon>
        <taxon>Fungi</taxon>
        <taxon>Dikarya</taxon>
        <taxon>Ascomycota</taxon>
        <taxon>Pezizomycotina</taxon>
        <taxon>Dothideomycetes</taxon>
        <taxon>Dothideomycetidae</taxon>
        <taxon>Mycosphaerellales</taxon>
        <taxon>Extremaceae</taxon>
        <taxon>Extremus</taxon>
    </lineage>
</organism>
<evidence type="ECO:0000313" key="2">
    <source>
        <dbReference type="EMBL" id="KAK3052432.1"/>
    </source>
</evidence>
<protein>
    <submittedName>
        <fullName evidence="2">Uncharacterized protein</fullName>
    </submittedName>
</protein>
<accession>A0AAJ0GBN6</accession>
<dbReference type="AlphaFoldDB" id="A0AAJ0GBN6"/>
<evidence type="ECO:0000256" key="1">
    <source>
        <dbReference type="SAM" id="MobiDB-lite"/>
    </source>
</evidence>
<feature type="compositionally biased region" description="Basic and acidic residues" evidence="1">
    <location>
        <begin position="243"/>
        <end position="252"/>
    </location>
</feature>
<name>A0AAJ0GBN6_9PEZI</name>
<dbReference type="Proteomes" id="UP001271007">
    <property type="component" value="Unassembled WGS sequence"/>
</dbReference>
<proteinExistence type="predicted"/>
<keyword evidence="3" id="KW-1185">Reference proteome</keyword>
<evidence type="ECO:0000313" key="3">
    <source>
        <dbReference type="Proteomes" id="UP001271007"/>
    </source>
</evidence>